<dbReference type="eggNOG" id="KOG1208">
    <property type="taxonomic scope" value="Eukaryota"/>
</dbReference>
<dbReference type="InterPro" id="IPR002347">
    <property type="entry name" value="SDR_fam"/>
</dbReference>
<dbReference type="InParanoid" id="A9VDH8"/>
<organism evidence="3 4">
    <name type="scientific">Monosiga brevicollis</name>
    <name type="common">Choanoflagellate</name>
    <dbReference type="NCBI Taxonomy" id="81824"/>
    <lineage>
        <taxon>Eukaryota</taxon>
        <taxon>Choanoflagellata</taxon>
        <taxon>Craspedida</taxon>
        <taxon>Salpingoecidae</taxon>
        <taxon>Monosiga</taxon>
    </lineage>
</organism>
<dbReference type="RefSeq" id="XP_001750796.1">
    <property type="nucleotide sequence ID" value="XM_001750744.1"/>
</dbReference>
<dbReference type="PANTHER" id="PTHR24320:SF283">
    <property type="entry name" value="RETINOL DEHYDROGENASE 11"/>
    <property type="match status" value="1"/>
</dbReference>
<dbReference type="EMBL" id="CH991588">
    <property type="protein sequence ID" value="EDQ84395.1"/>
    <property type="molecule type" value="Genomic_DNA"/>
</dbReference>
<dbReference type="PANTHER" id="PTHR24320">
    <property type="entry name" value="RETINOL DEHYDROGENASE"/>
    <property type="match status" value="1"/>
</dbReference>
<evidence type="ECO:0000256" key="1">
    <source>
        <dbReference type="ARBA" id="ARBA00006484"/>
    </source>
</evidence>
<dbReference type="PRINTS" id="PR00081">
    <property type="entry name" value="GDHRDH"/>
</dbReference>
<dbReference type="Pfam" id="PF00106">
    <property type="entry name" value="adh_short"/>
    <property type="match status" value="1"/>
</dbReference>
<comment type="similarity">
    <text evidence="1">Belongs to the short-chain dehydrogenases/reductases (SDR) family.</text>
</comment>
<reference evidence="3 4" key="1">
    <citation type="journal article" date="2008" name="Nature">
        <title>The genome of the choanoflagellate Monosiga brevicollis and the origin of metazoans.</title>
        <authorList>
            <consortium name="JGI Sequencing"/>
            <person name="King N."/>
            <person name="Westbrook M.J."/>
            <person name="Young S.L."/>
            <person name="Kuo A."/>
            <person name="Abedin M."/>
            <person name="Chapman J."/>
            <person name="Fairclough S."/>
            <person name="Hellsten U."/>
            <person name="Isogai Y."/>
            <person name="Letunic I."/>
            <person name="Marr M."/>
            <person name="Pincus D."/>
            <person name="Putnam N."/>
            <person name="Rokas A."/>
            <person name="Wright K.J."/>
            <person name="Zuzow R."/>
            <person name="Dirks W."/>
            <person name="Good M."/>
            <person name="Goodstein D."/>
            <person name="Lemons D."/>
            <person name="Li W."/>
            <person name="Lyons J.B."/>
            <person name="Morris A."/>
            <person name="Nichols S."/>
            <person name="Richter D.J."/>
            <person name="Salamov A."/>
            <person name="Bork P."/>
            <person name="Lim W.A."/>
            <person name="Manning G."/>
            <person name="Miller W.T."/>
            <person name="McGinnis W."/>
            <person name="Shapiro H."/>
            <person name="Tjian R."/>
            <person name="Grigoriev I.V."/>
            <person name="Rokhsar D."/>
        </authorList>
    </citation>
    <scope>NUCLEOTIDE SEQUENCE [LARGE SCALE GENOMIC DNA]</scope>
    <source>
        <strain evidence="4">MX1 / ATCC 50154</strain>
    </source>
</reference>
<dbReference type="OMA" id="RSKWAMA"/>
<evidence type="ECO:0000313" key="3">
    <source>
        <dbReference type="EMBL" id="EDQ84395.1"/>
    </source>
</evidence>
<protein>
    <submittedName>
        <fullName evidence="3">Uncharacterized protein</fullName>
    </submittedName>
</protein>
<dbReference type="SUPFAM" id="SSF51735">
    <property type="entry name" value="NAD(P)-binding Rossmann-fold domains"/>
    <property type="match status" value="1"/>
</dbReference>
<gene>
    <name evidence="3" type="ORF">MONBRDRAFT_12846</name>
</gene>
<evidence type="ECO:0000256" key="2">
    <source>
        <dbReference type="ARBA" id="ARBA00023002"/>
    </source>
</evidence>
<dbReference type="InterPro" id="IPR036291">
    <property type="entry name" value="NAD(P)-bd_dom_sf"/>
</dbReference>
<proteinExistence type="inferred from homology"/>
<accession>A9VDH8</accession>
<evidence type="ECO:0000313" key="4">
    <source>
        <dbReference type="Proteomes" id="UP000001357"/>
    </source>
</evidence>
<dbReference type="Gene3D" id="3.40.50.720">
    <property type="entry name" value="NAD(P)-binding Rossmann-like Domain"/>
    <property type="match status" value="1"/>
</dbReference>
<dbReference type="Proteomes" id="UP000001357">
    <property type="component" value="Unassembled WGS sequence"/>
</dbReference>
<dbReference type="AlphaFoldDB" id="A9VDH8"/>
<dbReference type="STRING" id="81824.A9VDH8"/>
<name>A9VDH8_MONBE</name>
<dbReference type="KEGG" id="mbr:MONBRDRAFT_12846"/>
<sequence length="339" mass="36371">MSAGDGSGRALGRWWWDHVVLYVLAGLELLVQLWHDLVLAHGWDRKIEAQLPDVHGQCIVVTGGCTGLGHEVSRLLAQRGALVLVGCHHHSGGNICPCDVQEFGVPLPLDLSCPESIVTFARQVKVRAPNGVHLVVLNAGVLLAPPLHGYDAQYLINVHGHAQLLQLLTLAAGPSHQSRVLAISSSTSAYWPSLPTDYLQRASPATGPNPQARWSLARSYAYSKLALRHMVAAFADRADVRALVAHPGIVCTHLYRAVPQPLRLVYELAAPWLLRSPRQGALAVLAPLVAAALPAASEAQLTPAPHLHALLPQAVQHRLQVTPQAQLGSTLLLAPSRVC</sequence>
<dbReference type="GeneID" id="5896039"/>
<keyword evidence="2" id="KW-0560">Oxidoreductase</keyword>
<keyword evidence="4" id="KW-1185">Reference proteome</keyword>
<dbReference type="GO" id="GO:0016491">
    <property type="term" value="F:oxidoreductase activity"/>
    <property type="evidence" value="ECO:0007669"/>
    <property type="project" value="UniProtKB-KW"/>
</dbReference>